<gene>
    <name evidence="6" type="ORF">FHX48_001907</name>
</gene>
<comment type="caution">
    <text evidence="6">The sequence shown here is derived from an EMBL/GenBank/DDBJ whole genome shotgun (WGS) entry which is preliminary data.</text>
</comment>
<dbReference type="GO" id="GO:0016616">
    <property type="term" value="F:oxidoreductase activity, acting on the CH-OH group of donors, NAD or NADP as acceptor"/>
    <property type="evidence" value="ECO:0007669"/>
    <property type="project" value="InterPro"/>
</dbReference>
<evidence type="ECO:0000256" key="1">
    <source>
        <dbReference type="ARBA" id="ARBA00005854"/>
    </source>
</evidence>
<dbReference type="PANTHER" id="PTHR42938:SF9">
    <property type="entry name" value="FORMATE DEHYDROGENASE 1"/>
    <property type="match status" value="1"/>
</dbReference>
<name>A0A7W3JPY6_9MICO</name>
<feature type="domain" description="D-isomer specific 2-hydroxyacid dehydrogenase catalytic" evidence="4">
    <location>
        <begin position="29"/>
        <end position="321"/>
    </location>
</feature>
<dbReference type="PROSITE" id="PS00670">
    <property type="entry name" value="D_2_HYDROXYACID_DH_2"/>
    <property type="match status" value="1"/>
</dbReference>
<dbReference type="PANTHER" id="PTHR42938">
    <property type="entry name" value="FORMATE DEHYDROGENASE 1"/>
    <property type="match status" value="1"/>
</dbReference>
<dbReference type="Pfam" id="PF02826">
    <property type="entry name" value="2-Hacid_dh_C"/>
    <property type="match status" value="1"/>
</dbReference>
<comment type="similarity">
    <text evidence="1 3">Belongs to the D-isomer specific 2-hydroxyacid dehydrogenase family.</text>
</comment>
<organism evidence="6 7">
    <name type="scientific">Microbacterium halimionae</name>
    <dbReference type="NCBI Taxonomy" id="1526413"/>
    <lineage>
        <taxon>Bacteria</taxon>
        <taxon>Bacillati</taxon>
        <taxon>Actinomycetota</taxon>
        <taxon>Actinomycetes</taxon>
        <taxon>Micrococcales</taxon>
        <taxon>Microbacteriaceae</taxon>
        <taxon>Microbacterium</taxon>
    </lineage>
</organism>
<dbReference type="Pfam" id="PF00389">
    <property type="entry name" value="2-Hacid_dh"/>
    <property type="match status" value="1"/>
</dbReference>
<dbReference type="AlphaFoldDB" id="A0A7W3JPY6"/>
<dbReference type="InterPro" id="IPR029753">
    <property type="entry name" value="D-isomer_DH_CS"/>
</dbReference>
<evidence type="ECO:0000259" key="5">
    <source>
        <dbReference type="Pfam" id="PF02826"/>
    </source>
</evidence>
<proteinExistence type="inferred from homology"/>
<dbReference type="Proteomes" id="UP000526083">
    <property type="component" value="Unassembled WGS sequence"/>
</dbReference>
<keyword evidence="7" id="KW-1185">Reference proteome</keyword>
<sequence>MMDTRAMKVLVTPTSLCQNPDGPALRALRAEVGEVVLNPFQRPMTEAELAELLPGVDGVVAGLDAYSETALAAADQLKVIARYGVGVDRVDLDAAAARGITVTRTPGANSLSVAELAIGLTFAVARGIAYADAGVRAGQWPRIDGRELTGAVFGVVGFGAIGRLVAERARGVGMTPIAYDPFLPDEVFAAAGVERVDVDELCRRSDVVSLHVPLTPETRHLIDDRRLRMLPPDAIVINTARGGLLDEGAARHALDDGTLFGVAVDAYETEPPSASPLVGHPRVVSTPHSGGHTREAVQRMTEQSIADLLTVLRGDISPNAVSETRN</sequence>
<evidence type="ECO:0000256" key="3">
    <source>
        <dbReference type="RuleBase" id="RU003719"/>
    </source>
</evidence>
<dbReference type="SUPFAM" id="SSF52283">
    <property type="entry name" value="Formate/glycerate dehydrogenase catalytic domain-like"/>
    <property type="match status" value="1"/>
</dbReference>
<evidence type="ECO:0000259" key="4">
    <source>
        <dbReference type="Pfam" id="PF00389"/>
    </source>
</evidence>
<dbReference type="Gene3D" id="3.40.50.720">
    <property type="entry name" value="NAD(P)-binding Rossmann-like Domain"/>
    <property type="match status" value="2"/>
</dbReference>
<dbReference type="InterPro" id="IPR006139">
    <property type="entry name" value="D-isomer_2_OHA_DH_cat_dom"/>
</dbReference>
<evidence type="ECO:0000313" key="7">
    <source>
        <dbReference type="Proteomes" id="UP000526083"/>
    </source>
</evidence>
<feature type="domain" description="D-isomer specific 2-hydroxyacid dehydrogenase NAD-binding" evidence="5">
    <location>
        <begin position="119"/>
        <end position="290"/>
    </location>
</feature>
<dbReference type="GO" id="GO:0051287">
    <property type="term" value="F:NAD binding"/>
    <property type="evidence" value="ECO:0007669"/>
    <property type="project" value="InterPro"/>
</dbReference>
<dbReference type="InterPro" id="IPR036291">
    <property type="entry name" value="NAD(P)-bd_dom_sf"/>
</dbReference>
<dbReference type="InterPro" id="IPR006140">
    <property type="entry name" value="D-isomer_DH_NAD-bd"/>
</dbReference>
<evidence type="ECO:0000313" key="6">
    <source>
        <dbReference type="EMBL" id="MBA8816814.1"/>
    </source>
</evidence>
<accession>A0A7W3JPY6</accession>
<protein>
    <submittedName>
        <fullName evidence="6">D-3-phosphoglycerate dehydrogenase</fullName>
    </submittedName>
</protein>
<dbReference type="EMBL" id="JACGWY010000003">
    <property type="protein sequence ID" value="MBA8816814.1"/>
    <property type="molecule type" value="Genomic_DNA"/>
</dbReference>
<reference evidence="6 7" key="1">
    <citation type="submission" date="2020-07" db="EMBL/GenBank/DDBJ databases">
        <title>Sequencing the genomes of 1000 actinobacteria strains.</title>
        <authorList>
            <person name="Klenk H.-P."/>
        </authorList>
    </citation>
    <scope>NUCLEOTIDE SEQUENCE [LARGE SCALE GENOMIC DNA]</scope>
    <source>
        <strain evidence="6 7">DSM 27576</strain>
    </source>
</reference>
<evidence type="ECO:0000256" key="2">
    <source>
        <dbReference type="ARBA" id="ARBA00023002"/>
    </source>
</evidence>
<dbReference type="SUPFAM" id="SSF51735">
    <property type="entry name" value="NAD(P)-binding Rossmann-fold domains"/>
    <property type="match status" value="1"/>
</dbReference>
<keyword evidence="2 3" id="KW-0560">Oxidoreductase</keyword>
<dbReference type="CDD" id="cd12172">
    <property type="entry name" value="PGDH_like_2"/>
    <property type="match status" value="1"/>
</dbReference>
<dbReference type="PROSITE" id="PS00671">
    <property type="entry name" value="D_2_HYDROXYACID_DH_3"/>
    <property type="match status" value="1"/>
</dbReference>